<reference evidence="10" key="1">
    <citation type="submission" date="2012-06" db="EMBL/GenBank/DDBJ databases">
        <title>The complete genome of Flexibacter litoralis DSM 6794.</title>
        <authorList>
            <person name="Lucas S."/>
            <person name="Copeland A."/>
            <person name="Lapidus A."/>
            <person name="Glavina del Rio T."/>
            <person name="Dalin E."/>
            <person name="Tice H."/>
            <person name="Bruce D."/>
            <person name="Goodwin L."/>
            <person name="Pitluck S."/>
            <person name="Peters L."/>
            <person name="Ovchinnikova G."/>
            <person name="Lu M."/>
            <person name="Kyrpides N."/>
            <person name="Mavromatis K."/>
            <person name="Ivanova N."/>
            <person name="Brettin T."/>
            <person name="Detter J.C."/>
            <person name="Han C."/>
            <person name="Larimer F."/>
            <person name="Land M."/>
            <person name="Hauser L."/>
            <person name="Markowitz V."/>
            <person name="Cheng J.-F."/>
            <person name="Hugenholtz P."/>
            <person name="Woyke T."/>
            <person name="Wu D."/>
            <person name="Spring S."/>
            <person name="Lang E."/>
            <person name="Kopitz M."/>
            <person name="Brambilla E."/>
            <person name="Klenk H.-P."/>
            <person name="Eisen J.A."/>
        </authorList>
    </citation>
    <scope>NUCLEOTIDE SEQUENCE [LARGE SCALE GENOMIC DNA]</scope>
    <source>
        <strain evidence="10">ATCC 23117 / DSM 6794 / NBRC 15988 / NCIMB 1366 / Sio-4</strain>
    </source>
</reference>
<dbReference type="InterPro" id="IPR013324">
    <property type="entry name" value="RNA_pol_sigma_r3/r4-like"/>
</dbReference>
<dbReference type="Pfam" id="PF04542">
    <property type="entry name" value="Sigma70_r2"/>
    <property type="match status" value="1"/>
</dbReference>
<evidence type="ECO:0000256" key="6">
    <source>
        <dbReference type="RuleBase" id="RU000716"/>
    </source>
</evidence>
<proteinExistence type="inferred from homology"/>
<dbReference type="EMBL" id="CP003345">
    <property type="protein sequence ID" value="AFM05881.1"/>
    <property type="molecule type" value="Genomic_DNA"/>
</dbReference>
<keyword evidence="5 6" id="KW-0804">Transcription</keyword>
<feature type="domain" description="RNA polymerase sigma factor 70 region 4 type 2" evidence="8">
    <location>
        <begin position="134"/>
        <end position="186"/>
    </location>
</feature>
<dbReference type="PANTHER" id="PTHR43133:SF51">
    <property type="entry name" value="RNA POLYMERASE SIGMA FACTOR"/>
    <property type="match status" value="1"/>
</dbReference>
<evidence type="ECO:0000256" key="2">
    <source>
        <dbReference type="ARBA" id="ARBA00023015"/>
    </source>
</evidence>
<dbReference type="NCBIfam" id="TIGR02937">
    <property type="entry name" value="sigma70-ECF"/>
    <property type="match status" value="1"/>
</dbReference>
<name>I4APJ6_BERLS</name>
<evidence type="ECO:0000256" key="1">
    <source>
        <dbReference type="ARBA" id="ARBA00010641"/>
    </source>
</evidence>
<evidence type="ECO:0000259" key="7">
    <source>
        <dbReference type="Pfam" id="PF04542"/>
    </source>
</evidence>
<dbReference type="SUPFAM" id="SSF88659">
    <property type="entry name" value="Sigma3 and sigma4 domains of RNA polymerase sigma factors"/>
    <property type="match status" value="1"/>
</dbReference>
<keyword evidence="4 6" id="KW-0238">DNA-binding</keyword>
<dbReference type="InterPro" id="IPR000838">
    <property type="entry name" value="RNA_pol_sigma70_ECF_CS"/>
</dbReference>
<accession>I4APJ6</accession>
<dbReference type="InterPro" id="IPR013325">
    <property type="entry name" value="RNA_pol_sigma_r2"/>
</dbReference>
<dbReference type="GO" id="GO:0006352">
    <property type="term" value="P:DNA-templated transcription initiation"/>
    <property type="evidence" value="ECO:0007669"/>
    <property type="project" value="InterPro"/>
</dbReference>
<evidence type="ECO:0000256" key="3">
    <source>
        <dbReference type="ARBA" id="ARBA00023082"/>
    </source>
</evidence>
<dbReference type="PANTHER" id="PTHR43133">
    <property type="entry name" value="RNA POLYMERASE ECF-TYPE SIGMA FACTO"/>
    <property type="match status" value="1"/>
</dbReference>
<evidence type="ECO:0000259" key="8">
    <source>
        <dbReference type="Pfam" id="PF08281"/>
    </source>
</evidence>
<dbReference type="GO" id="GO:0016987">
    <property type="term" value="F:sigma factor activity"/>
    <property type="evidence" value="ECO:0007669"/>
    <property type="project" value="UniProtKB-KW"/>
</dbReference>
<dbReference type="PATRIC" id="fig|880071.3.peg.3569"/>
<dbReference type="eggNOG" id="COG1595">
    <property type="taxonomic scope" value="Bacteria"/>
</dbReference>
<dbReference type="Proteomes" id="UP000006054">
    <property type="component" value="Chromosome"/>
</dbReference>
<dbReference type="AlphaFoldDB" id="I4APJ6"/>
<feature type="domain" description="RNA polymerase sigma-70 region 2" evidence="7">
    <location>
        <begin position="38"/>
        <end position="104"/>
    </location>
</feature>
<dbReference type="Gene3D" id="1.10.10.10">
    <property type="entry name" value="Winged helix-like DNA-binding domain superfamily/Winged helix DNA-binding domain"/>
    <property type="match status" value="1"/>
</dbReference>
<dbReference type="InterPro" id="IPR014284">
    <property type="entry name" value="RNA_pol_sigma-70_dom"/>
</dbReference>
<evidence type="ECO:0000256" key="5">
    <source>
        <dbReference type="ARBA" id="ARBA00023163"/>
    </source>
</evidence>
<dbReference type="KEGG" id="fli:Fleli_3562"/>
<dbReference type="PROSITE" id="PS01063">
    <property type="entry name" value="SIGMA70_ECF"/>
    <property type="match status" value="1"/>
</dbReference>
<organism evidence="9 10">
    <name type="scientific">Bernardetia litoralis (strain ATCC 23117 / DSM 6794 / NBRC 15988 / NCIMB 1366 / Fx l1 / Sio-4)</name>
    <name type="common">Flexibacter litoralis</name>
    <dbReference type="NCBI Taxonomy" id="880071"/>
    <lineage>
        <taxon>Bacteria</taxon>
        <taxon>Pseudomonadati</taxon>
        <taxon>Bacteroidota</taxon>
        <taxon>Cytophagia</taxon>
        <taxon>Cytophagales</taxon>
        <taxon>Bernardetiaceae</taxon>
        <taxon>Bernardetia</taxon>
    </lineage>
</organism>
<dbReference type="InterPro" id="IPR039425">
    <property type="entry name" value="RNA_pol_sigma-70-like"/>
</dbReference>
<keyword evidence="3 6" id="KW-0731">Sigma factor</keyword>
<keyword evidence="10" id="KW-1185">Reference proteome</keyword>
<evidence type="ECO:0000313" key="10">
    <source>
        <dbReference type="Proteomes" id="UP000006054"/>
    </source>
</evidence>
<gene>
    <name evidence="9" type="ordered locus">Fleli_3562</name>
</gene>
<dbReference type="HOGENOM" id="CLU_047691_3_0_10"/>
<dbReference type="InterPro" id="IPR036388">
    <property type="entry name" value="WH-like_DNA-bd_sf"/>
</dbReference>
<dbReference type="InterPro" id="IPR013249">
    <property type="entry name" value="RNA_pol_sigma70_r4_t2"/>
</dbReference>
<dbReference type="SUPFAM" id="SSF88946">
    <property type="entry name" value="Sigma2 domain of RNA polymerase sigma factors"/>
    <property type="match status" value="1"/>
</dbReference>
<dbReference type="GO" id="GO:0003677">
    <property type="term" value="F:DNA binding"/>
    <property type="evidence" value="ECO:0007669"/>
    <property type="project" value="UniProtKB-KW"/>
</dbReference>
<protein>
    <recommendedName>
        <fullName evidence="6">RNA polymerase sigma factor</fullName>
    </recommendedName>
</protein>
<comment type="similarity">
    <text evidence="1 6">Belongs to the sigma-70 factor family. ECF subfamily.</text>
</comment>
<keyword evidence="2 6" id="KW-0805">Transcription regulation</keyword>
<dbReference type="Gene3D" id="1.10.1740.10">
    <property type="match status" value="1"/>
</dbReference>
<dbReference type="RefSeq" id="WP_014799306.1">
    <property type="nucleotide sequence ID" value="NC_018018.1"/>
</dbReference>
<evidence type="ECO:0000313" key="9">
    <source>
        <dbReference type="EMBL" id="AFM05881.1"/>
    </source>
</evidence>
<dbReference type="InterPro" id="IPR007627">
    <property type="entry name" value="RNA_pol_sigma70_r2"/>
</dbReference>
<sequence>MSETIQNSQTEEEQKWILQLQNPQTTSKERTIAFDGIMRLHRRAIYSHIRKMVIDADDTDDLLQEVFVKVWKNIAKFKNESKLYTWIYRIATNETLRFLDRKKKKQGLKMNETSEQLMQNLESDEQFSGEEVQLILQKAILTLPDKQRLVFNMKYFDEMKYDEISEIVDTSVGALKASYHLATKKIEAYLKENYQ</sequence>
<evidence type="ECO:0000256" key="4">
    <source>
        <dbReference type="ARBA" id="ARBA00023125"/>
    </source>
</evidence>
<dbReference type="Pfam" id="PF08281">
    <property type="entry name" value="Sigma70_r4_2"/>
    <property type="match status" value="1"/>
</dbReference>
<dbReference type="STRING" id="880071.Fleli_3562"/>